<reference evidence="1" key="1">
    <citation type="journal article" date="2022" name="J Environ Chem Eng">
        <title>Biodegradation of petroleum oil using a constructed nonpathogenic and heavy metal-tolerant bacterial consortium isolated from marine sponges.</title>
        <authorList>
            <person name="Dechsakulwatana C."/>
            <person name="Rungsihiranrut A."/>
            <person name="Muangchinda C."/>
            <person name="Ningthoujam R."/>
            <person name="Klankeo P."/>
            <person name="Pinyakong O."/>
        </authorList>
    </citation>
    <scope>NUCLEOTIDE SEQUENCE</scope>
    <source>
        <strain evidence="1">TL01-2</strain>
    </source>
</reference>
<protein>
    <submittedName>
        <fullName evidence="1">Uncharacterized protein</fullName>
    </submittedName>
</protein>
<proteinExistence type="predicted"/>
<comment type="caution">
    <text evidence="1">The sequence shown here is derived from an EMBL/GenBank/DDBJ whole genome shotgun (WGS) entry which is preliminary data.</text>
</comment>
<dbReference type="RefSeq" id="WP_316911151.1">
    <property type="nucleotide sequence ID" value="NZ_JAPTGD010000002.1"/>
</dbReference>
<dbReference type="EMBL" id="JAPTGD010000002">
    <property type="protein sequence ID" value="MDU9693934.1"/>
    <property type="molecule type" value="Genomic_DNA"/>
</dbReference>
<accession>A0AAX6NEL5</accession>
<organism evidence="1 2">
    <name type="scientific">Priestia aryabhattai</name>
    <name type="common">Bacillus aryabhattai</name>
    <dbReference type="NCBI Taxonomy" id="412384"/>
    <lineage>
        <taxon>Bacteria</taxon>
        <taxon>Bacillati</taxon>
        <taxon>Bacillota</taxon>
        <taxon>Bacilli</taxon>
        <taxon>Bacillales</taxon>
        <taxon>Bacillaceae</taxon>
        <taxon>Priestia</taxon>
    </lineage>
</organism>
<reference evidence="1" key="2">
    <citation type="submission" date="2022-12" db="EMBL/GenBank/DDBJ databases">
        <authorList>
            <person name="Dechsakulwatana C."/>
            <person name="Rungsihiranrut A."/>
            <person name="Muangchinda C."/>
            <person name="Ningthoujam R."/>
            <person name="Klankeo P."/>
            <person name="Pinyakong O."/>
        </authorList>
    </citation>
    <scope>NUCLEOTIDE SEQUENCE</scope>
    <source>
        <strain evidence="1">TL01-2</strain>
    </source>
</reference>
<dbReference type="AlphaFoldDB" id="A0AAX6NEL5"/>
<dbReference type="Proteomes" id="UP001269400">
    <property type="component" value="Unassembled WGS sequence"/>
</dbReference>
<name>A0AAX6NEL5_PRIAR</name>
<sequence length="308" mass="36265">MTKMTKELYQLSKAYLEVYNTIQTITNMSEKDAITEQVHKLNSIKNPLLKLLFLDSNPAKPFSEKQLFNYCDKVVNNCLSVINSDEKIIFSVKIDVLSKIEKDNELMYIFETSEMVPTEYEDTDLFRLDYNKKLGTMCLYICDVDHFHTTGEVSYGFDDARLLLEECIKQDQAELVYDFTDEYLEFWNKKNAKEDENVEEVIVTKRTYNSTKTAEIISYTFLTFDPIVDERTGSKYTRFHLTYTKEYTGINRILIYPIVKDINPGNEYKSEVLSEQVNHIFYNPIKTYKKCEEAYKNKSLKHEQELIS</sequence>
<evidence type="ECO:0000313" key="2">
    <source>
        <dbReference type="Proteomes" id="UP001269400"/>
    </source>
</evidence>
<gene>
    <name evidence="1" type="ORF">O0Q50_22395</name>
</gene>
<evidence type="ECO:0000313" key="1">
    <source>
        <dbReference type="EMBL" id="MDU9693934.1"/>
    </source>
</evidence>